<feature type="transmembrane region" description="Helical" evidence="4">
    <location>
        <begin position="57"/>
        <end position="77"/>
    </location>
</feature>
<evidence type="ECO:0000256" key="4">
    <source>
        <dbReference type="SAM" id="Phobius"/>
    </source>
</evidence>
<reference evidence="7" key="1">
    <citation type="journal article" date="2019" name="Int. J. Syst. Evol. Microbiol.">
        <title>The Global Catalogue of Microorganisms (GCM) 10K type strain sequencing project: providing services to taxonomists for standard genome sequencing and annotation.</title>
        <authorList>
            <consortium name="The Broad Institute Genomics Platform"/>
            <consortium name="The Broad Institute Genome Sequencing Center for Infectious Disease"/>
            <person name="Wu L."/>
            <person name="Ma J."/>
        </authorList>
    </citation>
    <scope>NUCLEOTIDE SEQUENCE [LARGE SCALE GENOMIC DNA]</scope>
    <source>
        <strain evidence="7">JCM 3106</strain>
    </source>
</reference>
<dbReference type="PANTHER" id="PTHR22683">
    <property type="entry name" value="SPORULATION PROTEIN RELATED"/>
    <property type="match status" value="1"/>
</dbReference>
<comment type="caution">
    <text evidence="6">The sequence shown here is derived from an EMBL/GenBank/DDBJ whole genome shotgun (WGS) entry which is preliminary data.</text>
</comment>
<evidence type="ECO:0000313" key="6">
    <source>
        <dbReference type="EMBL" id="GAA3027090.1"/>
    </source>
</evidence>
<evidence type="ECO:0000259" key="5">
    <source>
        <dbReference type="PROSITE" id="PS50901"/>
    </source>
</evidence>
<dbReference type="InterPro" id="IPR027417">
    <property type="entry name" value="P-loop_NTPase"/>
</dbReference>
<dbReference type="Proteomes" id="UP001499930">
    <property type="component" value="Unassembled WGS sequence"/>
</dbReference>
<accession>A0ABP6KYK4</accession>
<keyword evidence="4" id="KW-0472">Membrane</keyword>
<dbReference type="InterPro" id="IPR002543">
    <property type="entry name" value="FtsK_dom"/>
</dbReference>
<feature type="binding site" evidence="3">
    <location>
        <begin position="253"/>
        <end position="260"/>
    </location>
    <ligand>
        <name>ATP</name>
        <dbReference type="ChEBI" id="CHEBI:30616"/>
    </ligand>
</feature>
<dbReference type="EMBL" id="BAAAWD010000016">
    <property type="protein sequence ID" value="GAA3027090.1"/>
    <property type="molecule type" value="Genomic_DNA"/>
</dbReference>
<name>A0ABP6KYK4_9ACTN</name>
<dbReference type="PANTHER" id="PTHR22683:SF41">
    <property type="entry name" value="DNA TRANSLOCASE FTSK"/>
    <property type="match status" value="1"/>
</dbReference>
<evidence type="ECO:0000313" key="7">
    <source>
        <dbReference type="Proteomes" id="UP001499930"/>
    </source>
</evidence>
<dbReference type="Gene3D" id="3.40.50.300">
    <property type="entry name" value="P-loop containing nucleotide triphosphate hydrolases"/>
    <property type="match status" value="1"/>
</dbReference>
<feature type="transmembrane region" description="Helical" evidence="4">
    <location>
        <begin position="33"/>
        <end position="50"/>
    </location>
</feature>
<evidence type="ECO:0000256" key="3">
    <source>
        <dbReference type="PROSITE-ProRule" id="PRU00289"/>
    </source>
</evidence>
<proteinExistence type="predicted"/>
<keyword evidence="7" id="KW-1185">Reference proteome</keyword>
<keyword evidence="4" id="KW-0812">Transmembrane</keyword>
<dbReference type="SUPFAM" id="SSF52540">
    <property type="entry name" value="P-loop containing nucleoside triphosphate hydrolases"/>
    <property type="match status" value="1"/>
</dbReference>
<dbReference type="RefSeq" id="WP_344901847.1">
    <property type="nucleotide sequence ID" value="NZ_BAAAWD010000016.1"/>
</dbReference>
<dbReference type="PROSITE" id="PS50901">
    <property type="entry name" value="FTSK"/>
    <property type="match status" value="1"/>
</dbReference>
<keyword evidence="1 3" id="KW-0547">Nucleotide-binding</keyword>
<keyword evidence="2 3" id="KW-0067">ATP-binding</keyword>
<dbReference type="InterPro" id="IPR050206">
    <property type="entry name" value="FtsK/SpoIIIE/SftA"/>
</dbReference>
<sequence length="654" mass="69467">MNDDWTRPLLFAGALYALAGIVSITGGVSPMQLAWVTVAAAAGVVVALAVRAASVGAMTYAVVVIITAGAWLAYTVIDSPWTSTAMTAWAIATCSLGPIYPAMCIYRARLAARTAAEREEAELRRNSSEWVRLWARAGIKGLTETGREETRAGLKIYMDLPEDGKVDVLAMERACTAVEIAHGNLRRGALRVEEGDLAHQVIVHVSAIDILAETIPIPDDVTPRTGNEPLSIGRHEDAEETLLNLDKHLMIAGITDAGKSNLINVVIKETGRMVDTLIWVIDPKGGRMAAPWLQAWLAGHADRPVIDWVATTPAEWDLMLNVAEAIRQARANARIGGEKVIASTACPRILIIIDEVADVVASRAALKLIKQLVRKGRSEEIKVAMIGQRGTVTMFGDGDTKSQIGSVIGLGVGRVSDGQAIFPDDHTIARSLARMQHPGCMYVKAGLLSRPMPAKAYRIEYNQIPAFSVALADLRPGLDELSAAAAGDTYAQRWDWERCFHLVGARTGSASTGPVATPYTGGGGGGGGGLPAGPPADDAAVFAALTDGFGPTVPPILTAVEGLFEARNAARLHTRLILEQIPPGGGAGLTARRLGMLLGALGVSPIEAWEEPDGTRGRGYRREDLAAARARIEAGEPVPDEVYAWPGRPDRTTS</sequence>
<evidence type="ECO:0000256" key="2">
    <source>
        <dbReference type="ARBA" id="ARBA00022840"/>
    </source>
</evidence>
<gene>
    <name evidence="6" type="ORF">GCM10017559_61380</name>
</gene>
<protein>
    <recommendedName>
        <fullName evidence="5">FtsK domain-containing protein</fullName>
    </recommendedName>
</protein>
<feature type="domain" description="FtsK" evidence="5">
    <location>
        <begin position="227"/>
        <end position="419"/>
    </location>
</feature>
<keyword evidence="4" id="KW-1133">Transmembrane helix</keyword>
<organism evidence="6 7">
    <name type="scientific">Streptosporangium longisporum</name>
    <dbReference type="NCBI Taxonomy" id="46187"/>
    <lineage>
        <taxon>Bacteria</taxon>
        <taxon>Bacillati</taxon>
        <taxon>Actinomycetota</taxon>
        <taxon>Actinomycetes</taxon>
        <taxon>Streptosporangiales</taxon>
        <taxon>Streptosporangiaceae</taxon>
        <taxon>Streptosporangium</taxon>
    </lineage>
</organism>
<feature type="transmembrane region" description="Helical" evidence="4">
    <location>
        <begin position="9"/>
        <end position="27"/>
    </location>
</feature>
<evidence type="ECO:0000256" key="1">
    <source>
        <dbReference type="ARBA" id="ARBA00022741"/>
    </source>
</evidence>